<comment type="cofactor">
    <cofactor evidence="7">
        <name>FMN</name>
        <dbReference type="ChEBI" id="CHEBI:58210"/>
    </cofactor>
    <text evidence="7">Binds 1 FMN non-covalently per subunit.</text>
</comment>
<name>A0ABZ0K1E3_9GAMM</name>
<keyword evidence="2 7" id="KW-0288">FMN</keyword>
<dbReference type="InterPro" id="IPR029039">
    <property type="entry name" value="Flavoprotein-like_sf"/>
</dbReference>
<reference evidence="9 10" key="1">
    <citation type="submission" date="2023-10" db="EMBL/GenBank/DDBJ databases">
        <title>Complete genome sequence of Shewanella sp. DAU334.</title>
        <authorList>
            <person name="Lee Y.-S."/>
            <person name="Jeong H.-R."/>
            <person name="Hwang E.-J."/>
            <person name="Choi Y.-L."/>
            <person name="Kim G.-D."/>
        </authorList>
    </citation>
    <scope>NUCLEOTIDE SEQUENCE [LARGE SCALE GENOMIC DNA]</scope>
    <source>
        <strain evidence="9 10">DAU334</strain>
    </source>
</reference>
<keyword evidence="5" id="KW-0472">Membrane</keyword>
<protein>
    <recommendedName>
        <fullName evidence="7">Protoporphyrinogen IX dehydrogenase [quinone]</fullName>
        <ecNumber evidence="7">1.3.5.3</ecNumber>
    </recommendedName>
    <alternativeName>
        <fullName evidence="7">Protoporphyrinogen IX dehydrogenase [menaquinone]</fullName>
    </alternativeName>
    <alternativeName>
        <fullName evidence="7">Protoporphyrinogen IX dehydrogenase [ubiquinone]</fullName>
    </alternativeName>
    <alternativeName>
        <fullName evidence="7">Protoporphyrinogen oxidase</fullName>
        <shortName evidence="7">PPO</shortName>
    </alternativeName>
</protein>
<dbReference type="InterPro" id="IPR044264">
    <property type="entry name" value="HemG"/>
</dbReference>
<dbReference type="HAMAP" id="MF_00853">
    <property type="entry name" value="HemG"/>
    <property type="match status" value="1"/>
</dbReference>
<comment type="catalytic activity">
    <reaction evidence="7">
        <text>protoporphyrinogen IX + 3 a menaquinone = protoporphyrin IX + 3 a menaquinol</text>
        <dbReference type="Rhea" id="RHEA:27409"/>
        <dbReference type="Rhea" id="RHEA-COMP:9537"/>
        <dbReference type="Rhea" id="RHEA-COMP:9539"/>
        <dbReference type="ChEBI" id="CHEBI:16374"/>
        <dbReference type="ChEBI" id="CHEBI:18151"/>
        <dbReference type="ChEBI" id="CHEBI:57306"/>
        <dbReference type="ChEBI" id="CHEBI:57307"/>
        <dbReference type="EC" id="1.3.5.3"/>
    </reaction>
</comment>
<dbReference type="InterPro" id="IPR008254">
    <property type="entry name" value="Flavodoxin/NO_synth"/>
</dbReference>
<proteinExistence type="inferred from homology"/>
<dbReference type="Proteomes" id="UP001529491">
    <property type="component" value="Chromosome"/>
</dbReference>
<evidence type="ECO:0000256" key="7">
    <source>
        <dbReference type="HAMAP-Rule" id="MF_00853"/>
    </source>
</evidence>
<comment type="subcellular location">
    <subcellularLocation>
        <location evidence="7">Cell membrane</location>
        <topology evidence="7">Peripheral membrane protein</topology>
    </subcellularLocation>
</comment>
<comment type="catalytic activity">
    <reaction evidence="7">
        <text>protoporphyrinogen IX + 3 a ubiquinone = protoporphyrin IX + 3 a ubiquinol</text>
        <dbReference type="Rhea" id="RHEA:63936"/>
        <dbReference type="Rhea" id="RHEA-COMP:9565"/>
        <dbReference type="Rhea" id="RHEA-COMP:9566"/>
        <dbReference type="ChEBI" id="CHEBI:16389"/>
        <dbReference type="ChEBI" id="CHEBI:17976"/>
        <dbReference type="ChEBI" id="CHEBI:57306"/>
        <dbReference type="ChEBI" id="CHEBI:57307"/>
    </reaction>
</comment>
<keyword evidence="3 7" id="KW-0547">Nucleotide-binding</keyword>
<dbReference type="SUPFAM" id="SSF52218">
    <property type="entry name" value="Flavoproteins"/>
    <property type="match status" value="1"/>
</dbReference>
<evidence type="ECO:0000313" key="9">
    <source>
        <dbReference type="EMBL" id="WOT05814.1"/>
    </source>
</evidence>
<dbReference type="Pfam" id="PF12724">
    <property type="entry name" value="Flavodoxin_5"/>
    <property type="match status" value="1"/>
</dbReference>
<dbReference type="Gene3D" id="3.40.50.360">
    <property type="match status" value="1"/>
</dbReference>
<gene>
    <name evidence="7 9" type="primary">hemG</name>
    <name evidence="9" type="ORF">RGE70_03010</name>
</gene>
<accession>A0ABZ0K1E3</accession>
<dbReference type="InterPro" id="IPR026816">
    <property type="entry name" value="Flavodoxin_dom"/>
</dbReference>
<evidence type="ECO:0000256" key="4">
    <source>
        <dbReference type="ARBA" id="ARBA00023002"/>
    </source>
</evidence>
<keyword evidence="10" id="KW-1185">Reference proteome</keyword>
<comment type="pathway">
    <text evidence="7">Porphyrin-containing compound metabolism; protoporphyrin-IX biosynthesis; protoporphyrin-IX from protoporphyrinogen-IX: step 1/1.</text>
</comment>
<evidence type="ECO:0000313" key="10">
    <source>
        <dbReference type="Proteomes" id="UP001529491"/>
    </source>
</evidence>
<organism evidence="9 10">
    <name type="scientific">Shewanella youngdeokensis</name>
    <dbReference type="NCBI Taxonomy" id="2999068"/>
    <lineage>
        <taxon>Bacteria</taxon>
        <taxon>Pseudomonadati</taxon>
        <taxon>Pseudomonadota</taxon>
        <taxon>Gammaproteobacteria</taxon>
        <taxon>Alteromonadales</taxon>
        <taxon>Shewanellaceae</taxon>
        <taxon>Shewanella</taxon>
    </lineage>
</organism>
<evidence type="ECO:0000256" key="6">
    <source>
        <dbReference type="ARBA" id="ARBA00023244"/>
    </source>
</evidence>
<keyword evidence="1 7" id="KW-0285">Flavoprotein</keyword>
<comment type="catalytic activity">
    <reaction evidence="7">
        <text>protoporphyrinogen IX + 3 a quinone = protoporphyrin IX + 3 a quinol</text>
        <dbReference type="Rhea" id="RHEA:65032"/>
        <dbReference type="ChEBI" id="CHEBI:24646"/>
        <dbReference type="ChEBI" id="CHEBI:57306"/>
        <dbReference type="ChEBI" id="CHEBI:57307"/>
        <dbReference type="ChEBI" id="CHEBI:132124"/>
        <dbReference type="EC" id="1.3.5.3"/>
    </reaction>
</comment>
<keyword evidence="7" id="KW-1003">Cell membrane</keyword>
<dbReference type="NCBIfam" id="NF008316">
    <property type="entry name" value="PRK11104.1"/>
    <property type="match status" value="1"/>
</dbReference>
<dbReference type="RefSeq" id="WP_310470078.1">
    <property type="nucleotide sequence ID" value="NZ_CP136522.1"/>
</dbReference>
<evidence type="ECO:0000256" key="3">
    <source>
        <dbReference type="ARBA" id="ARBA00022741"/>
    </source>
</evidence>
<sequence>MSKILIVYSSVRGQTRKVCAHIEKKLTALGNEVQVTSIDESVDLAEFDKIVIGASIRHGKHNPAVYDFIEANQSTLEQKPSSFFSVSLVARKPLKNTPETNPYMRAFVDKSPWLPQLLEVFGGNLNYPGYNMMDRNIIRFIMWITKGPTAADTNVEYTDWQKVDAYADKVNLLSAG</sequence>
<dbReference type="PANTHER" id="PTHR38030">
    <property type="entry name" value="PROTOPORPHYRINOGEN IX DEHYDROGENASE [MENAQUINONE]"/>
    <property type="match status" value="1"/>
</dbReference>
<keyword evidence="6 7" id="KW-0627">Porphyrin biosynthesis</keyword>
<dbReference type="EC" id="1.3.5.3" evidence="7"/>
<comment type="similarity">
    <text evidence="7">Belongs to the HemG family.</text>
</comment>
<feature type="domain" description="Flavodoxin-like" evidence="8">
    <location>
        <begin position="4"/>
        <end position="171"/>
    </location>
</feature>
<dbReference type="GO" id="GO:0016491">
    <property type="term" value="F:oxidoreductase activity"/>
    <property type="evidence" value="ECO:0007669"/>
    <property type="project" value="UniProtKB-KW"/>
</dbReference>
<evidence type="ECO:0000256" key="2">
    <source>
        <dbReference type="ARBA" id="ARBA00022643"/>
    </source>
</evidence>
<dbReference type="PANTHER" id="PTHR38030:SF2">
    <property type="entry name" value="PROTOPORPHYRINOGEN IX DEHYDROGENASE [QUINONE]"/>
    <property type="match status" value="1"/>
</dbReference>
<evidence type="ECO:0000256" key="5">
    <source>
        <dbReference type="ARBA" id="ARBA00023136"/>
    </source>
</evidence>
<evidence type="ECO:0000256" key="1">
    <source>
        <dbReference type="ARBA" id="ARBA00022630"/>
    </source>
</evidence>
<dbReference type="PROSITE" id="PS50902">
    <property type="entry name" value="FLAVODOXIN_LIKE"/>
    <property type="match status" value="1"/>
</dbReference>
<dbReference type="EMBL" id="CP136522">
    <property type="protein sequence ID" value="WOT05814.1"/>
    <property type="molecule type" value="Genomic_DNA"/>
</dbReference>
<evidence type="ECO:0000259" key="8">
    <source>
        <dbReference type="PROSITE" id="PS50902"/>
    </source>
</evidence>
<comment type="function">
    <text evidence="7">Catalyzes the 6-electron oxidation of protoporphyrinogen IX to form protoporphyrin IX; under anaerobic conditions uses menaquinone as an electron acceptor, under aerobic conditions uses ubiquinone as an electron acceptor.</text>
</comment>
<keyword evidence="4 7" id="KW-0560">Oxidoreductase</keyword>
<dbReference type="InterPro" id="IPR052200">
    <property type="entry name" value="Protoporphyrinogen_IX_DH"/>
</dbReference>